<evidence type="ECO:0000256" key="1">
    <source>
        <dbReference type="ARBA" id="ARBA00022670"/>
    </source>
</evidence>
<feature type="compositionally biased region" description="Basic and acidic residues" evidence="6">
    <location>
        <begin position="48"/>
        <end position="57"/>
    </location>
</feature>
<dbReference type="GO" id="GO:0008237">
    <property type="term" value="F:metallopeptidase activity"/>
    <property type="evidence" value="ECO:0007669"/>
    <property type="project" value="UniProtKB-KW"/>
</dbReference>
<dbReference type="AlphaFoldDB" id="A0A4V3DM01"/>
<proteinExistence type="predicted"/>
<dbReference type="RefSeq" id="WP_166654111.1">
    <property type="nucleotide sequence ID" value="NZ_SNZH01000009.1"/>
</dbReference>
<feature type="compositionally biased region" description="Low complexity" evidence="6">
    <location>
        <begin position="21"/>
        <end position="35"/>
    </location>
</feature>
<accession>A0A4V3DM01</accession>
<dbReference type="GO" id="GO:0006508">
    <property type="term" value="P:proteolysis"/>
    <property type="evidence" value="ECO:0007669"/>
    <property type="project" value="UniProtKB-KW"/>
</dbReference>
<keyword evidence="1" id="KW-0645">Protease</keyword>
<evidence type="ECO:0000256" key="5">
    <source>
        <dbReference type="ARBA" id="ARBA00023049"/>
    </source>
</evidence>
<feature type="region of interest" description="Disordered" evidence="6">
    <location>
        <begin position="1"/>
        <end position="57"/>
    </location>
</feature>
<gene>
    <name evidence="8" type="ORF">DFR29_10915</name>
</gene>
<sequence>MRKTQEVAANLTLARPAKPRANAATRSASSGSSASPEPSCTTSLAPHGARDTSREREDRTIAKALAILESRARQPGVLLTHSDVAGDWFRLRMAEYPVEVFAVAWLDARHRLIAFCELFRGTVDRVSVPMRELLRSAIAYNAVAALLAHNHPSGATEPSRDDIGLTADAAAALQLVGVRLLDHFVVGAGQATVSLAQRGCVPTALAPRLPLAARRGQLRDSAAATPCSISGAPVTAANGSSGSTSQQASMGGGDFSGSDRANRPSLASASSCERAHCA</sequence>
<keyword evidence="9" id="KW-1185">Reference proteome</keyword>
<name>A0A4V3DM01_9GAMM</name>
<dbReference type="InterPro" id="IPR025657">
    <property type="entry name" value="RadC_JAB"/>
</dbReference>
<comment type="caution">
    <text evidence="8">The sequence shown here is derived from an EMBL/GenBank/DDBJ whole genome shotgun (WGS) entry which is preliminary data.</text>
</comment>
<evidence type="ECO:0000256" key="2">
    <source>
        <dbReference type="ARBA" id="ARBA00022723"/>
    </source>
</evidence>
<evidence type="ECO:0000313" key="8">
    <source>
        <dbReference type="EMBL" id="TDR41959.1"/>
    </source>
</evidence>
<evidence type="ECO:0000256" key="4">
    <source>
        <dbReference type="ARBA" id="ARBA00022833"/>
    </source>
</evidence>
<keyword evidence="2" id="KW-0479">Metal-binding</keyword>
<dbReference type="EMBL" id="SNZH01000009">
    <property type="protein sequence ID" value="TDR41959.1"/>
    <property type="molecule type" value="Genomic_DNA"/>
</dbReference>
<evidence type="ECO:0000313" key="9">
    <source>
        <dbReference type="Proteomes" id="UP000295293"/>
    </source>
</evidence>
<feature type="compositionally biased region" description="Polar residues" evidence="6">
    <location>
        <begin position="237"/>
        <end position="249"/>
    </location>
</feature>
<protein>
    <submittedName>
        <fullName evidence="8">RadC-like JAB domain-containing protein</fullName>
    </submittedName>
</protein>
<feature type="domain" description="MPN" evidence="7">
    <location>
        <begin position="78"/>
        <end position="201"/>
    </location>
</feature>
<keyword evidence="5" id="KW-0482">Metalloprotease</keyword>
<dbReference type="Proteomes" id="UP000295293">
    <property type="component" value="Unassembled WGS sequence"/>
</dbReference>
<dbReference type="PROSITE" id="PS01302">
    <property type="entry name" value="UPF0758"/>
    <property type="match status" value="1"/>
</dbReference>
<dbReference type="Gene3D" id="3.40.140.10">
    <property type="entry name" value="Cytidine Deaminase, domain 2"/>
    <property type="match status" value="1"/>
</dbReference>
<reference evidence="8 9" key="1">
    <citation type="submission" date="2019-03" db="EMBL/GenBank/DDBJ databases">
        <title>Genomic Encyclopedia of Type Strains, Phase IV (KMG-IV): sequencing the most valuable type-strain genomes for metagenomic binning, comparative biology and taxonomic classification.</title>
        <authorList>
            <person name="Goeker M."/>
        </authorList>
    </citation>
    <scope>NUCLEOTIDE SEQUENCE [LARGE SCALE GENOMIC DNA]</scope>
    <source>
        <strain evidence="8 9">DSM 21667</strain>
    </source>
</reference>
<dbReference type="PROSITE" id="PS50249">
    <property type="entry name" value="MPN"/>
    <property type="match status" value="1"/>
</dbReference>
<organism evidence="8 9">
    <name type="scientific">Tahibacter aquaticus</name>
    <dbReference type="NCBI Taxonomy" id="520092"/>
    <lineage>
        <taxon>Bacteria</taxon>
        <taxon>Pseudomonadati</taxon>
        <taxon>Pseudomonadota</taxon>
        <taxon>Gammaproteobacteria</taxon>
        <taxon>Lysobacterales</taxon>
        <taxon>Rhodanobacteraceae</taxon>
        <taxon>Tahibacter</taxon>
    </lineage>
</organism>
<dbReference type="CDD" id="cd08071">
    <property type="entry name" value="MPN_DUF2466"/>
    <property type="match status" value="1"/>
</dbReference>
<dbReference type="InterPro" id="IPR037518">
    <property type="entry name" value="MPN"/>
</dbReference>
<evidence type="ECO:0000256" key="3">
    <source>
        <dbReference type="ARBA" id="ARBA00022801"/>
    </source>
</evidence>
<dbReference type="GO" id="GO:0046872">
    <property type="term" value="F:metal ion binding"/>
    <property type="evidence" value="ECO:0007669"/>
    <property type="project" value="UniProtKB-KW"/>
</dbReference>
<keyword evidence="4" id="KW-0862">Zinc</keyword>
<dbReference type="Pfam" id="PF04002">
    <property type="entry name" value="RadC"/>
    <property type="match status" value="1"/>
</dbReference>
<dbReference type="PANTHER" id="PTHR30471">
    <property type="entry name" value="DNA REPAIR PROTEIN RADC"/>
    <property type="match status" value="1"/>
</dbReference>
<keyword evidence="3" id="KW-0378">Hydrolase</keyword>
<dbReference type="PANTHER" id="PTHR30471:SF3">
    <property type="entry name" value="UPF0758 PROTEIN YEES-RELATED"/>
    <property type="match status" value="1"/>
</dbReference>
<dbReference type="InterPro" id="IPR020891">
    <property type="entry name" value="UPF0758_CS"/>
</dbReference>
<dbReference type="InterPro" id="IPR001405">
    <property type="entry name" value="UPF0758"/>
</dbReference>
<evidence type="ECO:0000256" key="6">
    <source>
        <dbReference type="SAM" id="MobiDB-lite"/>
    </source>
</evidence>
<evidence type="ECO:0000259" key="7">
    <source>
        <dbReference type="PROSITE" id="PS50249"/>
    </source>
</evidence>
<feature type="region of interest" description="Disordered" evidence="6">
    <location>
        <begin position="234"/>
        <end position="278"/>
    </location>
</feature>